<dbReference type="PATRIC" id="fig|634498.28.peg.1156"/>
<dbReference type="Proteomes" id="UP000008680">
    <property type="component" value="Chromosome"/>
</dbReference>
<evidence type="ECO:0000313" key="2">
    <source>
        <dbReference type="Proteomes" id="UP000008680"/>
    </source>
</evidence>
<sequence length="143" mass="16810">MNNKTRMVVGRHSKRTGPEMDQIVEKYYFFEEGFAGLMMLFEEDWFVDKLLELKDLVLEHYDDVVFYFFNLTLKSDLESCCFLVTVIVKKDDGHEMSKSHIRSLISDRINDGSKLPFMINLVEVSDPLEFKRYTQGEIGPHKD</sequence>
<dbReference type="GeneID" id="8770806"/>
<dbReference type="AlphaFoldDB" id="D3E394"/>
<dbReference type="EMBL" id="CP001719">
    <property type="protein sequence ID" value="ADC47005.1"/>
    <property type="molecule type" value="Genomic_DNA"/>
</dbReference>
<evidence type="ECO:0000313" key="1">
    <source>
        <dbReference type="EMBL" id="ADC47005.1"/>
    </source>
</evidence>
<accession>D3E394</accession>
<reference evidence="1 2" key="1">
    <citation type="journal article" date="2010" name="PLoS ONE">
        <title>The genome sequence of the rumen methanogen Methanobrevibacter ruminantium reveals new possibilities for controlling ruminant methane emissions.</title>
        <authorList>
            <person name="Leahy S.C."/>
            <person name="Kelly W.J."/>
            <person name="Altermann E."/>
            <person name="Ronimus R.S."/>
            <person name="Yeoman C.J."/>
            <person name="Pacheco D.M."/>
            <person name="Li D."/>
            <person name="Kong Z."/>
            <person name="McTavish S."/>
            <person name="Sang C."/>
            <person name="Lambie S.C."/>
            <person name="Janssen P.H."/>
            <person name="Dey D."/>
            <person name="Attwood G.T."/>
        </authorList>
    </citation>
    <scope>NUCLEOTIDE SEQUENCE [LARGE SCALE GENOMIC DNA]</scope>
    <source>
        <strain evidence="2">ATCC 35063 / DSM 1093 / JCM 13430 / OCM 146 / M1</strain>
    </source>
</reference>
<name>D3E394_METRM</name>
<dbReference type="RefSeq" id="WP_012955955.1">
    <property type="nucleotide sequence ID" value="NC_013790.1"/>
</dbReference>
<proteinExistence type="predicted"/>
<dbReference type="KEGG" id="mru:mru_1155"/>
<keyword evidence="2" id="KW-1185">Reference proteome</keyword>
<protein>
    <submittedName>
        <fullName evidence="1">Uncharacterized protein</fullName>
    </submittedName>
</protein>
<gene>
    <name evidence="1" type="ordered locus">mru_1155</name>
</gene>
<dbReference type="HOGENOM" id="CLU_1801724_0_0_2"/>
<organism evidence="1 2">
    <name type="scientific">Methanobrevibacter ruminantium (strain ATCC 35063 / DSM 1093 / JCM 13430 / OCM 146 / M1)</name>
    <name type="common">Methanobacterium ruminantium</name>
    <dbReference type="NCBI Taxonomy" id="634498"/>
    <lineage>
        <taxon>Archaea</taxon>
        <taxon>Methanobacteriati</taxon>
        <taxon>Methanobacteriota</taxon>
        <taxon>Methanomada group</taxon>
        <taxon>Methanobacteria</taxon>
        <taxon>Methanobacteriales</taxon>
        <taxon>Methanobacteriaceae</taxon>
        <taxon>Methanobrevibacter</taxon>
    </lineage>
</organism>